<name>A0ACC0N7P5_RHOML</name>
<evidence type="ECO:0000313" key="2">
    <source>
        <dbReference type="Proteomes" id="UP001062846"/>
    </source>
</evidence>
<sequence length="70" mass="7506">MDGRGSGLTCSFFRDAVGNDGGGGGTCAGTTMSHGRRRWALGGRAEVQRRCAVQVRRRRWSEAGGRDVVH</sequence>
<comment type="caution">
    <text evidence="1">The sequence shown here is derived from an EMBL/GenBank/DDBJ whole genome shotgun (WGS) entry which is preliminary data.</text>
</comment>
<evidence type="ECO:0000313" key="1">
    <source>
        <dbReference type="EMBL" id="KAI8549275.1"/>
    </source>
</evidence>
<dbReference type="EMBL" id="CM046393">
    <property type="protein sequence ID" value="KAI8549275.1"/>
    <property type="molecule type" value="Genomic_DNA"/>
</dbReference>
<gene>
    <name evidence="1" type="ORF">RHMOL_Rhmol06G0013000</name>
</gene>
<organism evidence="1 2">
    <name type="scientific">Rhododendron molle</name>
    <name type="common">Chinese azalea</name>
    <name type="synonym">Azalea mollis</name>
    <dbReference type="NCBI Taxonomy" id="49168"/>
    <lineage>
        <taxon>Eukaryota</taxon>
        <taxon>Viridiplantae</taxon>
        <taxon>Streptophyta</taxon>
        <taxon>Embryophyta</taxon>
        <taxon>Tracheophyta</taxon>
        <taxon>Spermatophyta</taxon>
        <taxon>Magnoliopsida</taxon>
        <taxon>eudicotyledons</taxon>
        <taxon>Gunneridae</taxon>
        <taxon>Pentapetalae</taxon>
        <taxon>asterids</taxon>
        <taxon>Ericales</taxon>
        <taxon>Ericaceae</taxon>
        <taxon>Ericoideae</taxon>
        <taxon>Rhodoreae</taxon>
        <taxon>Rhododendron</taxon>
    </lineage>
</organism>
<keyword evidence="2" id="KW-1185">Reference proteome</keyword>
<dbReference type="Proteomes" id="UP001062846">
    <property type="component" value="Chromosome 6"/>
</dbReference>
<proteinExistence type="predicted"/>
<protein>
    <submittedName>
        <fullName evidence="1">Uncharacterized protein</fullName>
    </submittedName>
</protein>
<reference evidence="1" key="1">
    <citation type="submission" date="2022-02" db="EMBL/GenBank/DDBJ databases">
        <title>Plant Genome Project.</title>
        <authorList>
            <person name="Zhang R.-G."/>
        </authorList>
    </citation>
    <scope>NUCLEOTIDE SEQUENCE</scope>
    <source>
        <strain evidence="1">AT1</strain>
    </source>
</reference>
<accession>A0ACC0N7P5</accession>